<feature type="region of interest" description="Disordered" evidence="1">
    <location>
        <begin position="119"/>
        <end position="138"/>
    </location>
</feature>
<evidence type="ECO:0000313" key="3">
    <source>
        <dbReference type="Proteomes" id="UP000324222"/>
    </source>
</evidence>
<dbReference type="AlphaFoldDB" id="A0A5B7G3M5"/>
<feature type="compositionally biased region" description="Polar residues" evidence="1">
    <location>
        <begin position="194"/>
        <end position="215"/>
    </location>
</feature>
<accession>A0A5B7G3M5</accession>
<dbReference type="EMBL" id="VSRR010010400">
    <property type="protein sequence ID" value="MPC51768.1"/>
    <property type="molecule type" value="Genomic_DNA"/>
</dbReference>
<organism evidence="2 3">
    <name type="scientific">Portunus trituberculatus</name>
    <name type="common">Swimming crab</name>
    <name type="synonym">Neptunus trituberculatus</name>
    <dbReference type="NCBI Taxonomy" id="210409"/>
    <lineage>
        <taxon>Eukaryota</taxon>
        <taxon>Metazoa</taxon>
        <taxon>Ecdysozoa</taxon>
        <taxon>Arthropoda</taxon>
        <taxon>Crustacea</taxon>
        <taxon>Multicrustacea</taxon>
        <taxon>Malacostraca</taxon>
        <taxon>Eumalacostraca</taxon>
        <taxon>Eucarida</taxon>
        <taxon>Decapoda</taxon>
        <taxon>Pleocyemata</taxon>
        <taxon>Brachyura</taxon>
        <taxon>Eubrachyura</taxon>
        <taxon>Portunoidea</taxon>
        <taxon>Portunidae</taxon>
        <taxon>Portuninae</taxon>
        <taxon>Portunus</taxon>
    </lineage>
</organism>
<evidence type="ECO:0000256" key="1">
    <source>
        <dbReference type="SAM" id="MobiDB-lite"/>
    </source>
</evidence>
<sequence length="215" mass="23685">MQCDFNASTRISAITHAQERWRVSMSFIPQGHASPVRHLPVLDDVTDYHPTPLQLSLLLLLLPYSLPSLPFRRPGVLPRVQQEARAEATKRYCVADTRQGSAAQPASEEGKCARYRGRGSQLCQRHQRNKEDSISGPATKAAGKRVLFPIAKWSFALTHKAHLQTSPRLANPAHASPVRSPPRQPASHPCLPRSHNSNPPQASHSGCHPSTQLSV</sequence>
<feature type="region of interest" description="Disordered" evidence="1">
    <location>
        <begin position="170"/>
        <end position="215"/>
    </location>
</feature>
<name>A0A5B7G3M5_PORTR</name>
<evidence type="ECO:0000313" key="2">
    <source>
        <dbReference type="EMBL" id="MPC51768.1"/>
    </source>
</evidence>
<reference evidence="2 3" key="1">
    <citation type="submission" date="2019-05" db="EMBL/GenBank/DDBJ databases">
        <title>Another draft genome of Portunus trituberculatus and its Hox gene families provides insights of decapod evolution.</title>
        <authorList>
            <person name="Jeong J.-H."/>
            <person name="Song I."/>
            <person name="Kim S."/>
            <person name="Choi T."/>
            <person name="Kim D."/>
            <person name="Ryu S."/>
            <person name="Kim W."/>
        </authorList>
    </citation>
    <scope>NUCLEOTIDE SEQUENCE [LARGE SCALE GENOMIC DNA]</scope>
    <source>
        <tissue evidence="2">Muscle</tissue>
    </source>
</reference>
<dbReference type="Proteomes" id="UP000324222">
    <property type="component" value="Unassembled WGS sequence"/>
</dbReference>
<proteinExistence type="predicted"/>
<gene>
    <name evidence="2" type="ORF">E2C01_045622</name>
</gene>
<comment type="caution">
    <text evidence="2">The sequence shown here is derived from an EMBL/GenBank/DDBJ whole genome shotgun (WGS) entry which is preliminary data.</text>
</comment>
<keyword evidence="3" id="KW-1185">Reference proteome</keyword>
<protein>
    <submittedName>
        <fullName evidence="2">Uncharacterized protein</fullName>
    </submittedName>
</protein>